<dbReference type="Gene3D" id="2.80.10.50">
    <property type="match status" value="1"/>
</dbReference>
<reference evidence="2 3" key="1">
    <citation type="submission" date="2014-03" db="EMBL/GenBank/DDBJ databases">
        <title>Draft Genome of Photorhabdus temperata Meg1.</title>
        <authorList>
            <person name="Hurst S.G.IV."/>
            <person name="Morris K."/>
            <person name="Thomas K."/>
            <person name="Tisa L.S."/>
        </authorList>
    </citation>
    <scope>NUCLEOTIDE SEQUENCE [LARGE SCALE GENOMIC DNA]</scope>
    <source>
        <strain evidence="2 3">Meg1</strain>
    </source>
</reference>
<dbReference type="RefSeq" id="WP_036837218.1">
    <property type="nucleotide sequence ID" value="NZ_CAWLUD010000005.1"/>
</dbReference>
<dbReference type="GO" id="GO:0005576">
    <property type="term" value="C:extracellular region"/>
    <property type="evidence" value="ECO:0007669"/>
    <property type="project" value="InterPro"/>
</dbReference>
<accession>A0A081S130</accession>
<keyword evidence="2" id="KW-0449">Lipoprotein</keyword>
<name>A0A081S130_PHOTE</name>
<dbReference type="EMBL" id="JGVH01000005">
    <property type="protein sequence ID" value="KER04633.1"/>
    <property type="molecule type" value="Genomic_DNA"/>
</dbReference>
<dbReference type="Pfam" id="PF03260">
    <property type="entry name" value="Lipoprotein_11"/>
    <property type="match status" value="1"/>
</dbReference>
<gene>
    <name evidence="2" type="ORF">MEG1DRAFT_00624</name>
</gene>
<dbReference type="Gene3D" id="1.10.10.2400">
    <property type="entry name" value="Lepidopteran low molecular weight (30 kD) lipoprotein, N-terminal domain"/>
    <property type="match status" value="1"/>
</dbReference>
<dbReference type="InterPro" id="IPR042046">
    <property type="entry name" value="Lipoprotein_11_N"/>
</dbReference>
<dbReference type="Proteomes" id="UP000028002">
    <property type="component" value="Unassembled WGS sequence"/>
</dbReference>
<protein>
    <submittedName>
        <fullName evidence="2">Lepidopteran low molecular weight (30 kD) lipoprotein</fullName>
    </submittedName>
</protein>
<evidence type="ECO:0000313" key="2">
    <source>
        <dbReference type="EMBL" id="KER04633.1"/>
    </source>
</evidence>
<sequence length="114" mass="12718">MTLDTNKLQSKLYDCIAKSDYNNAQEILNSFNSENLLIKRVINSLLIASNPNILSFAYFLWRTGNSLSVTEFFPKEFVNILDGGFKTITNQRYDVPLKLGTGTDGDGDHTAYGG</sequence>
<organism evidence="2 3">
    <name type="scientific">Photorhabdus temperata subsp. temperata Meg1</name>
    <dbReference type="NCBI Taxonomy" id="1393735"/>
    <lineage>
        <taxon>Bacteria</taxon>
        <taxon>Pseudomonadati</taxon>
        <taxon>Pseudomonadota</taxon>
        <taxon>Gammaproteobacteria</taxon>
        <taxon>Enterobacterales</taxon>
        <taxon>Morganellaceae</taxon>
        <taxon>Photorhabdus</taxon>
    </lineage>
</organism>
<proteinExistence type="predicted"/>
<evidence type="ECO:0000256" key="1">
    <source>
        <dbReference type="ARBA" id="ARBA00022729"/>
    </source>
</evidence>
<dbReference type="InterPro" id="IPR004943">
    <property type="entry name" value="Lipoprotein_11"/>
</dbReference>
<dbReference type="AlphaFoldDB" id="A0A081S130"/>
<evidence type="ECO:0000313" key="3">
    <source>
        <dbReference type="Proteomes" id="UP000028002"/>
    </source>
</evidence>
<comment type="caution">
    <text evidence="2">The sequence shown here is derived from an EMBL/GenBank/DDBJ whole genome shotgun (WGS) entry which is preliminary data.</text>
</comment>
<feature type="non-terminal residue" evidence="2">
    <location>
        <position position="114"/>
    </location>
</feature>
<keyword evidence="1" id="KW-0732">Signal</keyword>